<reference evidence="1 2" key="1">
    <citation type="submission" date="2019-07" db="EMBL/GenBank/DDBJ databases">
        <title>De Novo Assembly of kiwifruit Actinidia rufa.</title>
        <authorList>
            <person name="Sugita-Konishi S."/>
            <person name="Sato K."/>
            <person name="Mori E."/>
            <person name="Abe Y."/>
            <person name="Kisaki G."/>
            <person name="Hamano K."/>
            <person name="Suezawa K."/>
            <person name="Otani M."/>
            <person name="Fukuda T."/>
            <person name="Manabe T."/>
            <person name="Gomi K."/>
            <person name="Tabuchi M."/>
            <person name="Akimitsu K."/>
            <person name="Kataoka I."/>
        </authorList>
    </citation>
    <scope>NUCLEOTIDE SEQUENCE [LARGE SCALE GENOMIC DNA]</scope>
    <source>
        <strain evidence="2">cv. Fuchu</strain>
    </source>
</reference>
<dbReference type="AlphaFoldDB" id="A0A7J0F467"/>
<comment type="caution">
    <text evidence="1">The sequence shown here is derived from an EMBL/GenBank/DDBJ whole genome shotgun (WGS) entry which is preliminary data.</text>
</comment>
<keyword evidence="2" id="KW-1185">Reference proteome</keyword>
<protein>
    <submittedName>
        <fullName evidence="1">Uncharacterized protein</fullName>
    </submittedName>
</protein>
<dbReference type="Proteomes" id="UP000585474">
    <property type="component" value="Unassembled WGS sequence"/>
</dbReference>
<sequence>MNSSIGEAIGNHMGKYVATDIDAEGCGWGKFLRVRVLVSVEKHLLGYGGKDCGVCLTLSSPSTNGSLYDGETLPGYNGSGGLAEKGGGLAAAQIAALDGNNSEDQAVIQKDINLIGANPSYSPMEGPKSMIDGGDKATNDGGQIIIFYFLTSMGIVSEGIPTVEHGISDLKLWVKKEECEQIIQSAWSATNIGRDFMGLKSKIQECRMALLKWKKEVMGKVSSKIRAMQARLAALKGVAWGV</sequence>
<name>A0A7J0F467_9ERIC</name>
<organism evidence="1 2">
    <name type="scientific">Actinidia rufa</name>
    <dbReference type="NCBI Taxonomy" id="165716"/>
    <lineage>
        <taxon>Eukaryota</taxon>
        <taxon>Viridiplantae</taxon>
        <taxon>Streptophyta</taxon>
        <taxon>Embryophyta</taxon>
        <taxon>Tracheophyta</taxon>
        <taxon>Spermatophyta</taxon>
        <taxon>Magnoliopsida</taxon>
        <taxon>eudicotyledons</taxon>
        <taxon>Gunneridae</taxon>
        <taxon>Pentapetalae</taxon>
        <taxon>asterids</taxon>
        <taxon>Ericales</taxon>
        <taxon>Actinidiaceae</taxon>
        <taxon>Actinidia</taxon>
    </lineage>
</organism>
<dbReference type="EMBL" id="BJWL01000008">
    <property type="protein sequence ID" value="GFY92707.1"/>
    <property type="molecule type" value="Genomic_DNA"/>
</dbReference>
<dbReference type="OrthoDB" id="1297835at2759"/>
<evidence type="ECO:0000313" key="1">
    <source>
        <dbReference type="EMBL" id="GFY92707.1"/>
    </source>
</evidence>
<proteinExistence type="predicted"/>
<gene>
    <name evidence="1" type="ORF">Acr_08g0011030</name>
</gene>
<accession>A0A7J0F467</accession>
<evidence type="ECO:0000313" key="2">
    <source>
        <dbReference type="Proteomes" id="UP000585474"/>
    </source>
</evidence>